<gene>
    <name evidence="2" type="ORF">ACFOUO_04395</name>
</gene>
<dbReference type="InterPro" id="IPR005475">
    <property type="entry name" value="Transketolase-like_Pyr-bd"/>
</dbReference>
<evidence type="ECO:0000259" key="1">
    <source>
        <dbReference type="SMART" id="SM00861"/>
    </source>
</evidence>
<dbReference type="InterPro" id="IPR051157">
    <property type="entry name" value="PDH/Transketolase"/>
</dbReference>
<keyword evidence="3" id="KW-1185">Reference proteome</keyword>
<dbReference type="RefSeq" id="WP_380702527.1">
    <property type="nucleotide sequence ID" value="NZ_JBHSAP010000007.1"/>
</dbReference>
<dbReference type="CDD" id="cd07033">
    <property type="entry name" value="TPP_PYR_DXS_TK_like"/>
    <property type="match status" value="1"/>
</dbReference>
<comment type="caution">
    <text evidence="2">The sequence shown here is derived from an EMBL/GenBank/DDBJ whole genome shotgun (WGS) entry which is preliminary data.</text>
</comment>
<proteinExistence type="predicted"/>
<reference evidence="3" key="1">
    <citation type="journal article" date="2019" name="Int. J. Syst. Evol. Microbiol.">
        <title>The Global Catalogue of Microorganisms (GCM) 10K type strain sequencing project: providing services to taxonomists for standard genome sequencing and annotation.</title>
        <authorList>
            <consortium name="The Broad Institute Genomics Platform"/>
            <consortium name="The Broad Institute Genome Sequencing Center for Infectious Disease"/>
            <person name="Wu L."/>
            <person name="Ma J."/>
        </authorList>
    </citation>
    <scope>NUCLEOTIDE SEQUENCE [LARGE SCALE GENOMIC DNA]</scope>
    <source>
        <strain evidence="3">IBRC-M 10813</strain>
    </source>
</reference>
<feature type="domain" description="Transketolase-like pyrimidine-binding" evidence="1">
    <location>
        <begin position="3"/>
        <end position="166"/>
    </location>
</feature>
<dbReference type="EMBL" id="JBHSAP010000007">
    <property type="protein sequence ID" value="MFC4076044.1"/>
    <property type="molecule type" value="Genomic_DNA"/>
</dbReference>
<protein>
    <submittedName>
        <fullName evidence="2">Transketolase</fullName>
    </submittedName>
</protein>
<organism evidence="2 3">
    <name type="scientific">Salinithrix halophila</name>
    <dbReference type="NCBI Taxonomy" id="1485204"/>
    <lineage>
        <taxon>Bacteria</taxon>
        <taxon>Bacillati</taxon>
        <taxon>Bacillota</taxon>
        <taxon>Bacilli</taxon>
        <taxon>Bacillales</taxon>
        <taxon>Thermoactinomycetaceae</taxon>
        <taxon>Salinithrix</taxon>
    </lineage>
</organism>
<dbReference type="Pfam" id="PF02779">
    <property type="entry name" value="Transket_pyr"/>
    <property type="match status" value="1"/>
</dbReference>
<evidence type="ECO:0000313" key="2">
    <source>
        <dbReference type="EMBL" id="MFC4076044.1"/>
    </source>
</evidence>
<evidence type="ECO:0000313" key="3">
    <source>
        <dbReference type="Proteomes" id="UP001595843"/>
    </source>
</evidence>
<dbReference type="PANTHER" id="PTHR43825:SF1">
    <property type="entry name" value="TRANSKETOLASE-LIKE PYRIMIDINE-BINDING DOMAIN-CONTAINING PROTEIN"/>
    <property type="match status" value="1"/>
</dbReference>
<dbReference type="Proteomes" id="UP001595843">
    <property type="component" value="Unassembled WGS sequence"/>
</dbReference>
<dbReference type="PANTHER" id="PTHR43825">
    <property type="entry name" value="PYRUVATE DEHYDROGENASE E1 COMPONENT"/>
    <property type="match status" value="1"/>
</dbReference>
<accession>A0ABV8JFI8</accession>
<name>A0ABV8JFI8_9BACL</name>
<dbReference type="SUPFAM" id="SSF52518">
    <property type="entry name" value="Thiamin diphosphate-binding fold (THDP-binding)"/>
    <property type="match status" value="1"/>
</dbReference>
<sequence>MNFSGREAYKAELAELACDNEKIVCLEADLGGKKHVFQQKHPDRFLNLGIAEAAGIDMAAGLAEGGFTPFFSTFAPFAALRSAESIKLAMGYMGKNIKIAAAYGGVSGGWFGTTHHCLEDIAVLQSFQNVRIVCPHGEEETRKVVREAATSPEPYYIRLSRNEVFQSLDRNPNSSCREIVYQGNEQGVSPLCVISVGEQASELCKQIVEEYPSIIHAHVVYVDSVSLKSYVEELRTISDRFLVVEEHRATGGTASYLSLLLPECKVYSHDCGEKWPSYGGNHTDVLRYLGFGLQELKQQITDIIGEKNDF</sequence>
<dbReference type="SMART" id="SM00861">
    <property type="entry name" value="Transket_pyr"/>
    <property type="match status" value="1"/>
</dbReference>
<dbReference type="InterPro" id="IPR029061">
    <property type="entry name" value="THDP-binding"/>
</dbReference>
<dbReference type="Gene3D" id="3.40.50.970">
    <property type="match status" value="1"/>
</dbReference>